<evidence type="ECO:0000256" key="1">
    <source>
        <dbReference type="ARBA" id="ARBA00004141"/>
    </source>
</evidence>
<organism evidence="9">
    <name type="scientific">anaerobic digester metagenome</name>
    <dbReference type="NCBI Taxonomy" id="1263854"/>
    <lineage>
        <taxon>unclassified sequences</taxon>
        <taxon>metagenomes</taxon>
        <taxon>ecological metagenomes</taxon>
    </lineage>
</organism>
<evidence type="ECO:0000259" key="8">
    <source>
        <dbReference type="Pfam" id="PF02397"/>
    </source>
</evidence>
<evidence type="ECO:0000313" key="9">
    <source>
        <dbReference type="EMBL" id="VFU19702.1"/>
    </source>
</evidence>
<gene>
    <name evidence="9" type="ORF">SCFA_980006</name>
</gene>
<feature type="domain" description="Bacterial sugar transferase" evidence="8">
    <location>
        <begin position="172"/>
        <end position="352"/>
    </location>
</feature>
<dbReference type="AlphaFoldDB" id="A0A485M707"/>
<keyword evidence="3 7" id="KW-0812">Transmembrane</keyword>
<evidence type="ECO:0000256" key="4">
    <source>
        <dbReference type="ARBA" id="ARBA00022989"/>
    </source>
</evidence>
<dbReference type="NCBIfam" id="TIGR03025">
    <property type="entry name" value="EPS_sugtrans"/>
    <property type="match status" value="1"/>
</dbReference>
<evidence type="ECO:0000256" key="7">
    <source>
        <dbReference type="SAM" id="Phobius"/>
    </source>
</evidence>
<dbReference type="Gene3D" id="3.40.50.720">
    <property type="entry name" value="NAD(P)-binding Rossmann-like Domain"/>
    <property type="match status" value="1"/>
</dbReference>
<feature type="region of interest" description="Disordered" evidence="6">
    <location>
        <begin position="60"/>
        <end position="86"/>
    </location>
</feature>
<feature type="transmembrane region" description="Helical" evidence="7">
    <location>
        <begin position="177"/>
        <end position="200"/>
    </location>
</feature>
<evidence type="ECO:0000256" key="6">
    <source>
        <dbReference type="SAM" id="MobiDB-lite"/>
    </source>
</evidence>
<dbReference type="InterPro" id="IPR003362">
    <property type="entry name" value="Bact_transf"/>
</dbReference>
<accession>A0A485M707</accession>
<dbReference type="GO" id="GO:0016020">
    <property type="term" value="C:membrane"/>
    <property type="evidence" value="ECO:0007669"/>
    <property type="project" value="UniProtKB-SubCell"/>
</dbReference>
<evidence type="ECO:0000256" key="2">
    <source>
        <dbReference type="ARBA" id="ARBA00022679"/>
    </source>
</evidence>
<evidence type="ECO:0000256" key="5">
    <source>
        <dbReference type="ARBA" id="ARBA00023136"/>
    </source>
</evidence>
<dbReference type="PANTHER" id="PTHR30576">
    <property type="entry name" value="COLANIC BIOSYNTHESIS UDP-GLUCOSE LIPID CARRIER TRANSFERASE"/>
    <property type="match status" value="1"/>
</dbReference>
<keyword evidence="2 9" id="KW-0808">Transferase</keyword>
<dbReference type="EMBL" id="CAADRN010000403">
    <property type="protein sequence ID" value="VFU19702.1"/>
    <property type="molecule type" value="Genomic_DNA"/>
</dbReference>
<dbReference type="InterPro" id="IPR017475">
    <property type="entry name" value="EPS_sugar_tfrase"/>
</dbReference>
<keyword evidence="5 7" id="KW-0472">Membrane</keyword>
<dbReference type="Pfam" id="PF02397">
    <property type="entry name" value="Bac_transf"/>
    <property type="match status" value="1"/>
</dbReference>
<comment type="subcellular location">
    <subcellularLocation>
        <location evidence="1">Membrane</location>
        <topology evidence="1">Multi-pass membrane protein</topology>
    </subcellularLocation>
</comment>
<name>A0A485M707_9ZZZZ</name>
<sequence length="358" mass="39763">MALLALWRRAAWYIERRIQATRRVIVAGKLLDALALAEKLESATGRLMKVEGVVFDVLSGPESTPQPGQFKADGRNPGSGSGAFNPPVLGEVEDICKVLVNVEPEEVFVCSTLSQEQKARVVHACVDKDITVSLVPDLYEIMLARVRLKQVDDVPVFIIGHLSISLEYMFLKRVTDIALSLLALVLTAPLCLLVGAAVKLDSRGPVLYRQKRLTLQGKPFYLYKFRTMVDGAERESGPVLATENDPRLTRVGRLIRAARIDEIPQLINVLKGDMSIVGPRPERPFFVNELVKEIPEYACRMNIKSGITGLAQISGRYSTTAENKLKYDLLYTKSYSPARDLAILLQTIKVILMKDRAS</sequence>
<evidence type="ECO:0000256" key="3">
    <source>
        <dbReference type="ARBA" id="ARBA00022692"/>
    </source>
</evidence>
<proteinExistence type="predicted"/>
<protein>
    <submittedName>
        <fullName evidence="9">Sugar transferases involved in lipopolysaccharide synthesis</fullName>
    </submittedName>
</protein>
<dbReference type="PANTHER" id="PTHR30576:SF0">
    <property type="entry name" value="UNDECAPRENYL-PHOSPHATE N-ACETYLGALACTOSAMINYL 1-PHOSPHATE TRANSFERASE-RELATED"/>
    <property type="match status" value="1"/>
</dbReference>
<keyword evidence="4 7" id="KW-1133">Transmembrane helix</keyword>
<reference evidence="9" key="1">
    <citation type="submission" date="2019-03" db="EMBL/GenBank/DDBJ databases">
        <authorList>
            <person name="Hao L."/>
        </authorList>
    </citation>
    <scope>NUCLEOTIDE SEQUENCE</scope>
</reference>
<dbReference type="GO" id="GO:0016780">
    <property type="term" value="F:phosphotransferase activity, for other substituted phosphate groups"/>
    <property type="evidence" value="ECO:0007669"/>
    <property type="project" value="TreeGrafter"/>
</dbReference>